<dbReference type="GO" id="GO:0004751">
    <property type="term" value="F:ribose-5-phosphate isomerase activity"/>
    <property type="evidence" value="ECO:0007669"/>
    <property type="project" value="UniProtKB-EC"/>
</dbReference>
<comment type="catalytic activity">
    <reaction evidence="1">
        <text>aldehydo-D-ribose 5-phosphate = D-ribulose 5-phosphate</text>
        <dbReference type="Rhea" id="RHEA:14657"/>
        <dbReference type="ChEBI" id="CHEBI:58121"/>
        <dbReference type="ChEBI" id="CHEBI:58273"/>
        <dbReference type="EC" id="5.3.1.6"/>
    </reaction>
</comment>
<dbReference type="Proteomes" id="UP001188597">
    <property type="component" value="Unassembled WGS sequence"/>
</dbReference>
<dbReference type="PANTHER" id="PTHR43748:SF3">
    <property type="entry name" value="RIBOSE-5-PHOSPHATE ISOMERASE 3, CHLOROPLASTIC-RELATED"/>
    <property type="match status" value="1"/>
</dbReference>
<sequence length="72" mass="7540">MVLGLGTGSTAAFVVAKLGALLKSDEQTNIVGVPTSKQTQEQAAGTVACWPPVAEYYRKALEEPEVGNGNEF</sequence>
<dbReference type="AlphaFoldDB" id="A0AA88VBY6"/>
<comment type="pathway">
    <text evidence="2">Carbohydrate degradation.</text>
</comment>
<keyword evidence="4" id="KW-1185">Reference proteome</keyword>
<dbReference type="Gene3D" id="3.40.50.1360">
    <property type="match status" value="1"/>
</dbReference>
<dbReference type="PANTHER" id="PTHR43748">
    <property type="entry name" value="RIBOSE-5-PHOSPHATE ISOMERASE 3, CHLOROPLASTIC-RELATED"/>
    <property type="match status" value="1"/>
</dbReference>
<accession>A0AA88VBY6</accession>
<evidence type="ECO:0000256" key="2">
    <source>
        <dbReference type="ARBA" id="ARBA00004921"/>
    </source>
</evidence>
<organism evidence="3 4">
    <name type="scientific">Escallonia herrerae</name>
    <dbReference type="NCBI Taxonomy" id="1293975"/>
    <lineage>
        <taxon>Eukaryota</taxon>
        <taxon>Viridiplantae</taxon>
        <taxon>Streptophyta</taxon>
        <taxon>Embryophyta</taxon>
        <taxon>Tracheophyta</taxon>
        <taxon>Spermatophyta</taxon>
        <taxon>Magnoliopsida</taxon>
        <taxon>eudicotyledons</taxon>
        <taxon>Gunneridae</taxon>
        <taxon>Pentapetalae</taxon>
        <taxon>asterids</taxon>
        <taxon>campanulids</taxon>
        <taxon>Escalloniales</taxon>
        <taxon>Escalloniaceae</taxon>
        <taxon>Escallonia</taxon>
    </lineage>
</organism>
<evidence type="ECO:0000256" key="1">
    <source>
        <dbReference type="ARBA" id="ARBA00001713"/>
    </source>
</evidence>
<dbReference type="EMBL" id="JAVXUP010002065">
    <property type="protein sequence ID" value="KAK3005916.1"/>
    <property type="molecule type" value="Genomic_DNA"/>
</dbReference>
<reference evidence="3" key="1">
    <citation type="submission" date="2022-12" db="EMBL/GenBank/DDBJ databases">
        <title>Draft genome assemblies for two species of Escallonia (Escalloniales).</title>
        <authorList>
            <person name="Chanderbali A."/>
            <person name="Dervinis C."/>
            <person name="Anghel I."/>
            <person name="Soltis D."/>
            <person name="Soltis P."/>
            <person name="Zapata F."/>
        </authorList>
    </citation>
    <scope>NUCLEOTIDE SEQUENCE</scope>
    <source>
        <strain evidence="3">UCBG64.0493</strain>
        <tissue evidence="3">Leaf</tissue>
    </source>
</reference>
<evidence type="ECO:0008006" key="5">
    <source>
        <dbReference type="Google" id="ProtNLM"/>
    </source>
</evidence>
<name>A0AA88VBY6_9ASTE</name>
<dbReference type="InterPro" id="IPR037171">
    <property type="entry name" value="NagB/RpiA_transferase-like"/>
</dbReference>
<protein>
    <recommendedName>
        <fullName evidence="5">Ribose-5-phosphate isomerase</fullName>
    </recommendedName>
</protein>
<gene>
    <name evidence="3" type="ORF">RJ639_017307</name>
</gene>
<proteinExistence type="predicted"/>
<dbReference type="InterPro" id="IPR050262">
    <property type="entry name" value="Ribose-5P_isomerase"/>
</dbReference>
<dbReference type="SUPFAM" id="SSF100950">
    <property type="entry name" value="NagB/RpiA/CoA transferase-like"/>
    <property type="match status" value="1"/>
</dbReference>
<evidence type="ECO:0000313" key="4">
    <source>
        <dbReference type="Proteomes" id="UP001188597"/>
    </source>
</evidence>
<comment type="caution">
    <text evidence="3">The sequence shown here is derived from an EMBL/GenBank/DDBJ whole genome shotgun (WGS) entry which is preliminary data.</text>
</comment>
<evidence type="ECO:0000313" key="3">
    <source>
        <dbReference type="EMBL" id="KAK3005916.1"/>
    </source>
</evidence>